<feature type="compositionally biased region" description="Polar residues" evidence="2">
    <location>
        <begin position="342"/>
        <end position="353"/>
    </location>
</feature>
<feature type="compositionally biased region" description="Acidic residues" evidence="2">
    <location>
        <begin position="68"/>
        <end position="79"/>
    </location>
</feature>
<evidence type="ECO:0008006" key="5">
    <source>
        <dbReference type="Google" id="ProtNLM"/>
    </source>
</evidence>
<feature type="compositionally biased region" description="Basic and acidic residues" evidence="2">
    <location>
        <begin position="300"/>
        <end position="310"/>
    </location>
</feature>
<feature type="region of interest" description="Disordered" evidence="2">
    <location>
        <begin position="377"/>
        <end position="451"/>
    </location>
</feature>
<gene>
    <name evidence="3" type="ORF">EJ08DRAFT_657088</name>
</gene>
<dbReference type="CDD" id="cd00067">
    <property type="entry name" value="GAL4"/>
    <property type="match status" value="1"/>
</dbReference>
<dbReference type="GO" id="GO:0008270">
    <property type="term" value="F:zinc ion binding"/>
    <property type="evidence" value="ECO:0007669"/>
    <property type="project" value="InterPro"/>
</dbReference>
<feature type="compositionally biased region" description="Low complexity" evidence="2">
    <location>
        <begin position="202"/>
        <end position="216"/>
    </location>
</feature>
<feature type="region of interest" description="Disordered" evidence="2">
    <location>
        <begin position="199"/>
        <end position="249"/>
    </location>
</feature>
<keyword evidence="1" id="KW-0539">Nucleus</keyword>
<name>A0A9P4P1D5_9PEZI</name>
<protein>
    <recommendedName>
        <fullName evidence="5">Zn(2)-C6 fungal-type domain-containing protein</fullName>
    </recommendedName>
</protein>
<dbReference type="EMBL" id="MU007015">
    <property type="protein sequence ID" value="KAF2434879.1"/>
    <property type="molecule type" value="Genomic_DNA"/>
</dbReference>
<organism evidence="3 4">
    <name type="scientific">Tothia fuscella</name>
    <dbReference type="NCBI Taxonomy" id="1048955"/>
    <lineage>
        <taxon>Eukaryota</taxon>
        <taxon>Fungi</taxon>
        <taxon>Dikarya</taxon>
        <taxon>Ascomycota</taxon>
        <taxon>Pezizomycotina</taxon>
        <taxon>Dothideomycetes</taxon>
        <taxon>Pleosporomycetidae</taxon>
        <taxon>Venturiales</taxon>
        <taxon>Cylindrosympodiaceae</taxon>
        <taxon>Tothia</taxon>
    </lineage>
</organism>
<dbReference type="GO" id="GO:0000981">
    <property type="term" value="F:DNA-binding transcription factor activity, RNA polymerase II-specific"/>
    <property type="evidence" value="ECO:0007669"/>
    <property type="project" value="InterPro"/>
</dbReference>
<comment type="caution">
    <text evidence="3">The sequence shown here is derived from an EMBL/GenBank/DDBJ whole genome shotgun (WGS) entry which is preliminary data.</text>
</comment>
<keyword evidence="4" id="KW-1185">Reference proteome</keyword>
<feature type="compositionally biased region" description="Acidic residues" evidence="2">
    <location>
        <begin position="132"/>
        <end position="144"/>
    </location>
</feature>
<dbReference type="SUPFAM" id="SSF57701">
    <property type="entry name" value="Zn2/Cys6 DNA-binding domain"/>
    <property type="match status" value="1"/>
</dbReference>
<evidence type="ECO:0000313" key="4">
    <source>
        <dbReference type="Proteomes" id="UP000800235"/>
    </source>
</evidence>
<accession>A0A9P4P1D5</accession>
<reference evidence="3" key="1">
    <citation type="journal article" date="2020" name="Stud. Mycol.">
        <title>101 Dothideomycetes genomes: a test case for predicting lifestyles and emergence of pathogens.</title>
        <authorList>
            <person name="Haridas S."/>
            <person name="Albert R."/>
            <person name="Binder M."/>
            <person name="Bloem J."/>
            <person name="Labutti K."/>
            <person name="Salamov A."/>
            <person name="Andreopoulos B."/>
            <person name="Baker S."/>
            <person name="Barry K."/>
            <person name="Bills G."/>
            <person name="Bluhm B."/>
            <person name="Cannon C."/>
            <person name="Castanera R."/>
            <person name="Culley D."/>
            <person name="Daum C."/>
            <person name="Ezra D."/>
            <person name="Gonzalez J."/>
            <person name="Henrissat B."/>
            <person name="Kuo A."/>
            <person name="Liang C."/>
            <person name="Lipzen A."/>
            <person name="Lutzoni F."/>
            <person name="Magnuson J."/>
            <person name="Mondo S."/>
            <person name="Nolan M."/>
            <person name="Ohm R."/>
            <person name="Pangilinan J."/>
            <person name="Park H.-J."/>
            <person name="Ramirez L."/>
            <person name="Alfaro M."/>
            <person name="Sun H."/>
            <person name="Tritt A."/>
            <person name="Yoshinaga Y."/>
            <person name="Zwiers L.-H."/>
            <person name="Turgeon B."/>
            <person name="Goodwin S."/>
            <person name="Spatafora J."/>
            <person name="Crous P."/>
            <person name="Grigoriev I."/>
        </authorList>
    </citation>
    <scope>NUCLEOTIDE SEQUENCE</scope>
    <source>
        <strain evidence="3">CBS 130266</strain>
    </source>
</reference>
<feature type="region of interest" description="Disordered" evidence="2">
    <location>
        <begin position="299"/>
        <end position="326"/>
    </location>
</feature>
<dbReference type="Proteomes" id="UP000800235">
    <property type="component" value="Unassembled WGS sequence"/>
</dbReference>
<evidence type="ECO:0000256" key="1">
    <source>
        <dbReference type="ARBA" id="ARBA00023242"/>
    </source>
</evidence>
<feature type="compositionally biased region" description="Polar residues" evidence="2">
    <location>
        <begin position="113"/>
        <end position="128"/>
    </location>
</feature>
<dbReference type="OrthoDB" id="3932796at2759"/>
<feature type="compositionally biased region" description="Polar residues" evidence="2">
    <location>
        <begin position="169"/>
        <end position="178"/>
    </location>
</feature>
<feature type="compositionally biased region" description="Acidic residues" evidence="2">
    <location>
        <begin position="311"/>
        <end position="326"/>
    </location>
</feature>
<proteinExistence type="predicted"/>
<evidence type="ECO:0000313" key="3">
    <source>
        <dbReference type="EMBL" id="KAF2434879.1"/>
    </source>
</evidence>
<dbReference type="InterPro" id="IPR036864">
    <property type="entry name" value="Zn2-C6_fun-type_DNA-bd_sf"/>
</dbReference>
<feature type="compositionally biased region" description="Basic and acidic residues" evidence="2">
    <location>
        <begin position="80"/>
        <end position="91"/>
    </location>
</feature>
<feature type="compositionally biased region" description="Polar residues" evidence="2">
    <location>
        <begin position="225"/>
        <end position="243"/>
    </location>
</feature>
<feature type="region of interest" description="Disordered" evidence="2">
    <location>
        <begin position="52"/>
        <end position="179"/>
    </location>
</feature>
<dbReference type="InterPro" id="IPR001138">
    <property type="entry name" value="Zn2Cys6_DnaBD"/>
</dbReference>
<feature type="region of interest" description="Disordered" evidence="2">
    <location>
        <begin position="466"/>
        <end position="492"/>
    </location>
</feature>
<feature type="region of interest" description="Disordered" evidence="2">
    <location>
        <begin position="342"/>
        <end position="364"/>
    </location>
</feature>
<sequence length="667" mass="74389">MFLTKYILSAITGGKGGEGHGLQDFAERVEEEGVVEVEEDVEGREECRDLVLQRGDDAAHASRGAVVYDEEEAGDDEDGQDHFEDANNLEKQEEECEVEVSNEVKGGEESKDPVSQSGDDTTDASTNAAVDDKDESGDDEDQFEDAGGLGTQEEDTSSDHFNGEFNTIKPATSASITKPATADCTQDLLGQVLQEWVDENASSSPISPHSPSLSTPRSSRDDSLTESSPITPPSKAQSSNNGYEPSPRRVYRSLPAFPYIDFRHGSCSPRKELITIGQDVLPGDFFDKKYGSHVSNVWVGRKDESDRVSEESSEGGGNDEEEEEEELVVLSLPGTPIISESLNDTWNLETEQGTPCPVKSERSATRRIPYCRAKEIEKSSEVVDEEEEEAPIRALLPVTPTMPESPDPCDLDAEQDTPCPVKSERASTSRIQLCRSKEESSESEDEIPKPPVRHVLRDLSLKTPSRLMPILGHDSDDSESGSESSFSYDSDESGFEPVFDFCQTTPPRKEIYKHIDFSNPLYVRKYNLLMLQRPCLQCVIKNLPCDQGLPGCSRCIRAGQEHMCLVQRDLGIDEKARLGFIHLPFVALARRGESDELWNEKLKLEEELLELLQERCDRQAWVLPVNDGRMAGYLADNRWDSRAYEVDEVRGREWKEQDWHGELQIPL</sequence>
<evidence type="ECO:0000256" key="2">
    <source>
        <dbReference type="SAM" id="MobiDB-lite"/>
    </source>
</evidence>
<dbReference type="AlphaFoldDB" id="A0A9P4P1D5"/>